<dbReference type="InterPro" id="IPR015421">
    <property type="entry name" value="PyrdxlP-dep_Trfase_major"/>
</dbReference>
<keyword evidence="2" id="KW-0663">Pyridoxal phosphate</keyword>
<dbReference type="GO" id="GO:0008483">
    <property type="term" value="F:transaminase activity"/>
    <property type="evidence" value="ECO:0007669"/>
    <property type="project" value="UniProtKB-KW"/>
</dbReference>
<evidence type="ECO:0000256" key="1">
    <source>
        <dbReference type="ARBA" id="ARBA00001933"/>
    </source>
</evidence>
<accession>A0A177K670</accession>
<dbReference type="CDD" id="cd00616">
    <property type="entry name" value="AHBA_syn"/>
    <property type="match status" value="1"/>
</dbReference>
<dbReference type="InterPro" id="IPR000653">
    <property type="entry name" value="DegT/StrS_aminotransferase"/>
</dbReference>
<dbReference type="InterPro" id="IPR015422">
    <property type="entry name" value="PyrdxlP-dep_Trfase_small"/>
</dbReference>
<dbReference type="Pfam" id="PF01041">
    <property type="entry name" value="DegT_DnrJ_EryC1"/>
    <property type="match status" value="1"/>
</dbReference>
<dbReference type="OrthoDB" id="9804264at2"/>
<proteinExistence type="inferred from homology"/>
<dbReference type="RefSeq" id="WP_064003683.1">
    <property type="nucleotide sequence ID" value="NZ_LSTV01000005.1"/>
</dbReference>
<feature type="region of interest" description="Disordered" evidence="3">
    <location>
        <begin position="213"/>
        <end position="234"/>
    </location>
</feature>
<gene>
    <name evidence="4" type="ORF">AYL44_12890</name>
</gene>
<sequence length="393" mass="40915">MAESEIGVDAPWLGQAELNAVAEVIASGWVGQGPRVARFEQDFAALVDANYAVATANGTDALHLALLVAGVRPGEDVVVPSLAFIAIANAVRSVGATPVFADVDPLTGTATGATVERALTPTTTAVIVTDHGGSPVDLQSIRDVTDPLGIVVIEDTAGGVGSTCRGRPVGAAAEIATWSFDGRAILTTGDGGMLTTTHAAWAARARRLREHGMITPSADPRPGSVPPAEEYREVGGDSRLTDLQAAVGIVQLGRLPEIVRRRRQIADRYRDGLRGVRGLRLAVDPAWGTGNVGSFWVEVEDAYPVDRDGLLATLAAAGIAVRRGGSAIHRHAPYRALTPPDGLPGSERFADRTLALPVSRTLTAAQQDQIVAILRDPGAPALANAQTVTRSGR</sequence>
<dbReference type="GO" id="GO:0000271">
    <property type="term" value="P:polysaccharide biosynthetic process"/>
    <property type="evidence" value="ECO:0007669"/>
    <property type="project" value="TreeGrafter"/>
</dbReference>
<evidence type="ECO:0000256" key="2">
    <source>
        <dbReference type="RuleBase" id="RU004508"/>
    </source>
</evidence>
<dbReference type="GO" id="GO:0030170">
    <property type="term" value="F:pyridoxal phosphate binding"/>
    <property type="evidence" value="ECO:0007669"/>
    <property type="project" value="TreeGrafter"/>
</dbReference>
<dbReference type="PANTHER" id="PTHR30244">
    <property type="entry name" value="TRANSAMINASE"/>
    <property type="match status" value="1"/>
</dbReference>
<evidence type="ECO:0000313" key="5">
    <source>
        <dbReference type="Proteomes" id="UP000076998"/>
    </source>
</evidence>
<comment type="caution">
    <text evidence="4">The sequence shown here is derived from an EMBL/GenBank/DDBJ whole genome shotgun (WGS) entry which is preliminary data.</text>
</comment>
<evidence type="ECO:0000256" key="3">
    <source>
        <dbReference type="SAM" id="MobiDB-lite"/>
    </source>
</evidence>
<dbReference type="Gene3D" id="3.90.1150.10">
    <property type="entry name" value="Aspartate Aminotransferase, domain 1"/>
    <property type="match status" value="1"/>
</dbReference>
<comment type="similarity">
    <text evidence="2">Belongs to the DegT/DnrJ/EryC1 family.</text>
</comment>
<dbReference type="AlphaFoldDB" id="A0A177K670"/>
<dbReference type="InterPro" id="IPR015424">
    <property type="entry name" value="PyrdxlP-dep_Trfase"/>
</dbReference>
<dbReference type="PANTHER" id="PTHR30244:SF34">
    <property type="entry name" value="DTDP-4-AMINO-4,6-DIDEOXYGALACTOSE TRANSAMINASE"/>
    <property type="match status" value="1"/>
</dbReference>
<protein>
    <submittedName>
        <fullName evidence="4">Glutamine--scyllo-inositol aminotransferase</fullName>
    </submittedName>
</protein>
<evidence type="ECO:0000313" key="4">
    <source>
        <dbReference type="EMBL" id="OAH48909.1"/>
    </source>
</evidence>
<reference evidence="4 5" key="1">
    <citation type="submission" date="2016-02" db="EMBL/GenBank/DDBJ databases">
        <authorList>
            <person name="Wen L."/>
            <person name="He K."/>
            <person name="Yang H."/>
        </authorList>
    </citation>
    <scope>NUCLEOTIDE SEQUENCE [LARGE SCALE GENOMIC DNA]</scope>
    <source>
        <strain evidence="4 5">CD11_3</strain>
    </source>
</reference>
<dbReference type="Proteomes" id="UP000076998">
    <property type="component" value="Unassembled WGS sequence"/>
</dbReference>
<dbReference type="EMBL" id="LSTV01000005">
    <property type="protein sequence ID" value="OAH48909.1"/>
    <property type="molecule type" value="Genomic_DNA"/>
</dbReference>
<dbReference type="Gene3D" id="3.40.640.10">
    <property type="entry name" value="Type I PLP-dependent aspartate aminotransferase-like (Major domain)"/>
    <property type="match status" value="1"/>
</dbReference>
<name>A0A177K670_9MICO</name>
<keyword evidence="4" id="KW-0032">Aminotransferase</keyword>
<dbReference type="PIRSF" id="PIRSF000390">
    <property type="entry name" value="PLP_StrS"/>
    <property type="match status" value="1"/>
</dbReference>
<dbReference type="SUPFAM" id="SSF53383">
    <property type="entry name" value="PLP-dependent transferases"/>
    <property type="match status" value="1"/>
</dbReference>
<keyword evidence="4" id="KW-0808">Transferase</keyword>
<comment type="cofactor">
    <cofactor evidence="1">
        <name>pyridoxal 5'-phosphate</name>
        <dbReference type="ChEBI" id="CHEBI:597326"/>
    </cofactor>
</comment>
<organism evidence="4 5">
    <name type="scientific">Microbacterium oleivorans</name>
    <dbReference type="NCBI Taxonomy" id="273677"/>
    <lineage>
        <taxon>Bacteria</taxon>
        <taxon>Bacillati</taxon>
        <taxon>Actinomycetota</taxon>
        <taxon>Actinomycetes</taxon>
        <taxon>Micrococcales</taxon>
        <taxon>Microbacteriaceae</taxon>
        <taxon>Microbacterium</taxon>
    </lineage>
</organism>